<comment type="pathway">
    <text evidence="12">Cell wall biogenesis; peptidoglycan biosynthesis.</text>
</comment>
<comment type="subcellular location">
    <subcellularLocation>
        <location evidence="12">Cell membrane</location>
        <topology evidence="12">Multi-pass membrane protein</topology>
    </subcellularLocation>
    <subcellularLocation>
        <location evidence="1">Membrane</location>
        <topology evidence="1">Multi-pass membrane protein</topology>
    </subcellularLocation>
</comment>
<comment type="similarity">
    <text evidence="2 12">Belongs to the glycosyltransferase 4 family. MraY subfamily.</text>
</comment>
<evidence type="ECO:0000256" key="2">
    <source>
        <dbReference type="ARBA" id="ARBA00005583"/>
    </source>
</evidence>
<evidence type="ECO:0000256" key="1">
    <source>
        <dbReference type="ARBA" id="ARBA00004141"/>
    </source>
</evidence>
<keyword evidence="7 12" id="KW-0573">Peptidoglycan synthesis</keyword>
<keyword evidence="9 12" id="KW-0472">Membrane</keyword>
<evidence type="ECO:0000256" key="11">
    <source>
        <dbReference type="ARBA" id="ARBA00023316"/>
    </source>
</evidence>
<dbReference type="Pfam" id="PF10555">
    <property type="entry name" value="MraY_sig1"/>
    <property type="match status" value="1"/>
</dbReference>
<dbReference type="InterPro" id="IPR000715">
    <property type="entry name" value="Glycosyl_transferase_4"/>
</dbReference>
<proteinExistence type="inferred from homology"/>
<feature type="transmembrane region" description="Helical" evidence="12">
    <location>
        <begin position="337"/>
        <end position="361"/>
    </location>
</feature>
<dbReference type="EMBL" id="BBLG01000004">
    <property type="protein sequence ID" value="GAK76421.1"/>
    <property type="molecule type" value="Genomic_DNA"/>
</dbReference>
<dbReference type="CDD" id="cd06852">
    <property type="entry name" value="GT_MraY"/>
    <property type="match status" value="1"/>
</dbReference>
<dbReference type="PANTHER" id="PTHR22926">
    <property type="entry name" value="PHOSPHO-N-ACETYLMURAMOYL-PENTAPEPTIDE-TRANSFERASE"/>
    <property type="match status" value="1"/>
</dbReference>
<evidence type="ECO:0000256" key="10">
    <source>
        <dbReference type="ARBA" id="ARBA00023306"/>
    </source>
</evidence>
<evidence type="ECO:0000256" key="3">
    <source>
        <dbReference type="ARBA" id="ARBA00022618"/>
    </source>
</evidence>
<dbReference type="PROSITE" id="PS01347">
    <property type="entry name" value="MRAY_1"/>
    <property type="match status" value="1"/>
</dbReference>
<dbReference type="GO" id="GO:0071555">
    <property type="term" value="P:cell wall organization"/>
    <property type="evidence" value="ECO:0007669"/>
    <property type="project" value="UniProtKB-KW"/>
</dbReference>
<evidence type="ECO:0000256" key="7">
    <source>
        <dbReference type="ARBA" id="ARBA00022984"/>
    </source>
</evidence>
<keyword evidence="12 14" id="KW-0460">Magnesium</keyword>
<evidence type="ECO:0000256" key="9">
    <source>
        <dbReference type="ARBA" id="ARBA00023136"/>
    </source>
</evidence>
<dbReference type="InterPro" id="IPR018480">
    <property type="entry name" value="PNAcMuramoyl-5peptid_Trfase_CS"/>
</dbReference>
<keyword evidence="11 12" id="KW-0961">Cell wall biogenesis/degradation</keyword>
<evidence type="ECO:0000256" key="4">
    <source>
        <dbReference type="ARBA" id="ARBA00022679"/>
    </source>
</evidence>
<dbReference type="GO" id="GO:0009252">
    <property type="term" value="P:peptidoglycan biosynthetic process"/>
    <property type="evidence" value="ECO:0007669"/>
    <property type="project" value="UniProtKB-UniRule"/>
</dbReference>
<dbReference type="GO" id="GO:0051301">
    <property type="term" value="P:cell division"/>
    <property type="evidence" value="ECO:0007669"/>
    <property type="project" value="UniProtKB-KW"/>
</dbReference>
<feature type="transmembrane region" description="Helical" evidence="12">
    <location>
        <begin position="392"/>
        <end position="411"/>
    </location>
</feature>
<dbReference type="GO" id="GO:0008360">
    <property type="term" value="P:regulation of cell shape"/>
    <property type="evidence" value="ECO:0007669"/>
    <property type="project" value="UniProtKB-KW"/>
</dbReference>
<feature type="transmembrane region" description="Helical" evidence="12">
    <location>
        <begin position="137"/>
        <end position="155"/>
    </location>
</feature>
<dbReference type="PROSITE" id="PS01348">
    <property type="entry name" value="MRAY_2"/>
    <property type="match status" value="1"/>
</dbReference>
<dbReference type="Pfam" id="PF00953">
    <property type="entry name" value="Glycos_transf_4"/>
    <property type="match status" value="1"/>
</dbReference>
<keyword evidence="8 12" id="KW-1133">Transmembrane helix</keyword>
<keyword evidence="4 12" id="KW-0808">Transferase</keyword>
<evidence type="ECO:0000256" key="14">
    <source>
        <dbReference type="PIRSR" id="PIRSR600715-1"/>
    </source>
</evidence>
<feature type="binding site" evidence="14">
    <location>
        <position position="240"/>
    </location>
    <ligand>
        <name>Mg(2+)</name>
        <dbReference type="ChEBI" id="CHEBI:18420"/>
    </ligand>
</feature>
<comment type="catalytic activity">
    <reaction evidence="12">
        <text>UDP-N-acetyl-alpha-D-muramoyl-L-alanyl-gamma-D-glutamyl-meso-2,6-diaminopimeloyl-D-alanyl-D-alanine + di-trans,octa-cis-undecaprenyl phosphate = di-trans,octa-cis-undecaprenyl diphospho-N-acetyl-alpha-D-muramoyl-L-alanyl-D-glutamyl-meso-2,6-diaminopimeloyl-D-alanyl-D-alanine + UMP</text>
        <dbReference type="Rhea" id="RHEA:28386"/>
        <dbReference type="ChEBI" id="CHEBI:57865"/>
        <dbReference type="ChEBI" id="CHEBI:60392"/>
        <dbReference type="ChEBI" id="CHEBI:61386"/>
        <dbReference type="ChEBI" id="CHEBI:61387"/>
        <dbReference type="EC" id="2.7.8.13"/>
    </reaction>
</comment>
<dbReference type="UniPathway" id="UPA00219"/>
<dbReference type="EC" id="2.7.8.13" evidence="12 13"/>
<keyword evidence="12 14" id="KW-0479">Metal-binding</keyword>
<feature type="transmembrane region" description="Helical" evidence="12">
    <location>
        <begin position="98"/>
        <end position="116"/>
    </location>
</feature>
<feature type="transmembrane region" description="Helical" evidence="12">
    <location>
        <begin position="216"/>
        <end position="235"/>
    </location>
</feature>
<comment type="cofactor">
    <cofactor evidence="12 14">
        <name>Mg(2+)</name>
        <dbReference type="ChEBI" id="CHEBI:18420"/>
    </cofactor>
</comment>
<comment type="function">
    <text evidence="12">Catalyzes the initial step of the lipid cycle reactions in the biosynthesis of the cell wall peptidoglycan: transfers peptidoglycan precursor phospho-MurNAc-pentapeptide from UDP-MurNAc-pentapeptide onto the lipid carrier undecaprenyl phosphate, yielding undecaprenyl-pyrophosphoryl-MurNAc-pentapeptide, known as lipid I.</text>
</comment>
<dbReference type="GO" id="GO:0008963">
    <property type="term" value="F:phospho-N-acetylmuramoyl-pentapeptide-transferase activity"/>
    <property type="evidence" value="ECO:0007669"/>
    <property type="project" value="UniProtKB-UniRule"/>
</dbReference>
<evidence type="ECO:0000256" key="6">
    <source>
        <dbReference type="ARBA" id="ARBA00022960"/>
    </source>
</evidence>
<evidence type="ECO:0000313" key="16">
    <source>
        <dbReference type="Proteomes" id="UP000028980"/>
    </source>
</evidence>
<keyword evidence="6 12" id="KW-0133">Cell shape</keyword>
<dbReference type="NCBIfam" id="TIGR00445">
    <property type="entry name" value="mraY"/>
    <property type="match status" value="1"/>
</dbReference>
<dbReference type="GO" id="GO:0005886">
    <property type="term" value="C:plasma membrane"/>
    <property type="evidence" value="ECO:0007669"/>
    <property type="project" value="UniProtKB-SubCell"/>
</dbReference>
<dbReference type="GO" id="GO:0046872">
    <property type="term" value="F:metal ion binding"/>
    <property type="evidence" value="ECO:0007669"/>
    <property type="project" value="UniProtKB-KW"/>
</dbReference>
<dbReference type="GO" id="GO:0051992">
    <property type="term" value="F:UDP-N-acetylmuramoyl-L-alanyl-D-glutamyl-meso-2,6-diaminopimelyl-D-alanyl-D-alanine:undecaprenyl-phosphate transferase activity"/>
    <property type="evidence" value="ECO:0007669"/>
    <property type="project" value="RHEA"/>
</dbReference>
<gene>
    <name evidence="12" type="primary">mraY</name>
    <name evidence="15" type="ORF">JCM19296_2018</name>
</gene>
<protein>
    <recommendedName>
        <fullName evidence="12 13">Phospho-N-acetylmuramoyl-pentapeptide-transferase</fullName>
        <ecNumber evidence="12 13">2.7.8.13</ecNumber>
    </recommendedName>
    <alternativeName>
        <fullName evidence="12">UDP-MurNAc-pentapeptide phosphotransferase</fullName>
    </alternativeName>
</protein>
<organism evidence="15 16">
    <name type="scientific">Nonlabens ulvanivorans</name>
    <name type="common">Persicivirga ulvanivorans</name>
    <dbReference type="NCBI Taxonomy" id="906888"/>
    <lineage>
        <taxon>Bacteria</taxon>
        <taxon>Pseudomonadati</taxon>
        <taxon>Bacteroidota</taxon>
        <taxon>Flavobacteriia</taxon>
        <taxon>Flavobacteriales</taxon>
        <taxon>Flavobacteriaceae</taxon>
        <taxon>Nonlabens</taxon>
    </lineage>
</organism>
<evidence type="ECO:0000256" key="12">
    <source>
        <dbReference type="HAMAP-Rule" id="MF_00038"/>
    </source>
</evidence>
<feature type="transmembrane region" description="Helical" evidence="12">
    <location>
        <begin position="247"/>
        <end position="267"/>
    </location>
</feature>
<keyword evidence="3 12" id="KW-0132">Cell division</keyword>
<evidence type="ECO:0000313" key="15">
    <source>
        <dbReference type="EMBL" id="GAK76421.1"/>
    </source>
</evidence>
<feature type="transmembrane region" description="Helical" evidence="12">
    <location>
        <begin position="20"/>
        <end position="42"/>
    </location>
</feature>
<dbReference type="InterPro" id="IPR003524">
    <property type="entry name" value="PNAcMuramoyl-5peptid_Trfase"/>
</dbReference>
<feature type="transmembrane region" description="Helical" evidence="12">
    <location>
        <begin position="287"/>
        <end position="304"/>
    </location>
</feature>
<feature type="transmembrane region" description="Helical" evidence="12">
    <location>
        <begin position="75"/>
        <end position="92"/>
    </location>
</feature>
<reference evidence="15 16" key="1">
    <citation type="journal article" date="2014" name="Genome Announc.">
        <title>Draft Genome Sequences of Marine Flavobacterium Nonlabens Strains NR17, NR24, NR27, NR32, NR33, and Ara13.</title>
        <authorList>
            <person name="Nakanishi M."/>
            <person name="Meirelles P."/>
            <person name="Suzuki R."/>
            <person name="Takatani N."/>
            <person name="Mino S."/>
            <person name="Suda W."/>
            <person name="Oshima K."/>
            <person name="Hattori M."/>
            <person name="Ohkuma M."/>
            <person name="Hosokawa M."/>
            <person name="Miyashita K."/>
            <person name="Thompson F.L."/>
            <person name="Niwa A."/>
            <person name="Sawabe T."/>
            <person name="Sawabe T."/>
        </authorList>
    </citation>
    <scope>NUCLEOTIDE SEQUENCE [LARGE SCALE GENOMIC DNA]</scope>
    <source>
        <strain evidence="16">JCM19296</strain>
    </source>
</reference>
<dbReference type="HAMAP" id="MF_00038">
    <property type="entry name" value="MraY"/>
    <property type="match status" value="1"/>
</dbReference>
<keyword evidence="10 12" id="KW-0131">Cell cycle</keyword>
<keyword evidence="5 12" id="KW-0812">Transmembrane</keyword>
<dbReference type="Proteomes" id="UP000028980">
    <property type="component" value="Unassembled WGS sequence"/>
</dbReference>
<accession>A0A081DBX5</accession>
<evidence type="ECO:0000256" key="13">
    <source>
        <dbReference type="NCBIfam" id="TIGR00445"/>
    </source>
</evidence>
<dbReference type="PANTHER" id="PTHR22926:SF5">
    <property type="entry name" value="PHOSPHO-N-ACETYLMURAMOYL-PENTAPEPTIDE-TRANSFERASE HOMOLOG"/>
    <property type="match status" value="1"/>
</dbReference>
<feature type="transmembrane region" description="Helical" evidence="12">
    <location>
        <begin position="311"/>
        <end position="331"/>
    </location>
</feature>
<keyword evidence="12" id="KW-1003">Cell membrane</keyword>
<dbReference type="AlphaFoldDB" id="A0A081DBX5"/>
<feature type="binding site" evidence="14">
    <location>
        <position position="315"/>
    </location>
    <ligand>
        <name>Mg(2+)</name>
        <dbReference type="ChEBI" id="CHEBI:18420"/>
    </ligand>
</feature>
<evidence type="ECO:0000256" key="8">
    <source>
        <dbReference type="ARBA" id="ARBA00022989"/>
    </source>
</evidence>
<name>A0A081DBX5_NONUL</name>
<comment type="caution">
    <text evidence="15">The sequence shown here is derived from an EMBL/GenBank/DDBJ whole genome shotgun (WGS) entry which is preliminary data.</text>
</comment>
<sequence>MLYYLFKYLEEQFQFPGASLFGFITFRAAIAFLLSLGISTVYGKRIIKFLQRQQVGETVRDLGLEGQSEKAGTPTMGGVIIIMATLIPVFLLSQLDNIYVVLLIVTTIWMGGLIGFTDDYIKVFKKDKDGLKGKFKVLGQVGLGGAIVGGATMFFHPGITIKEEVTDPVVAQEIMARTELPVAFGEAIQSTKTTIPFLKNNEFEYTSLIDWIDPSLASWAWLIFIPIVIIIVTAVSNGANLTDGIDGLAAGTSAIAVITLALFAWISGNIIFSDYLNVMYIPNSGEMVVFITAFTGALVGFLWYNTYPAQVFMGDTGSLTIGGIIAVLAIATRKELLIPILCGVFLMENLSVMMQVSWFKYTKKKYGEGRRIFLMSPLHHHYQKKGIHESKIVVRFWIVGILLAIISIVTLKVR</sequence>
<evidence type="ECO:0000256" key="5">
    <source>
        <dbReference type="ARBA" id="ARBA00022692"/>
    </source>
</evidence>